<keyword evidence="1" id="KW-0812">Transmembrane</keyword>
<keyword evidence="1" id="KW-1133">Transmembrane helix</keyword>
<dbReference type="Proteomes" id="UP000259721">
    <property type="component" value="Segment"/>
</dbReference>
<proteinExistence type="predicted"/>
<name>A0A191VYD6_9CAUD</name>
<gene>
    <name evidence="2" type="ORF">DSp06_gp69</name>
</gene>
<dbReference type="EMBL" id="KU885988">
    <property type="protein sequence ID" value="ANJ20726.1"/>
    <property type="molecule type" value="Genomic_DNA"/>
</dbReference>
<evidence type="ECO:0000313" key="3">
    <source>
        <dbReference type="Proteomes" id="UP000259721"/>
    </source>
</evidence>
<evidence type="ECO:0000313" key="2">
    <source>
        <dbReference type="EMBL" id="ANJ20726.1"/>
    </source>
</evidence>
<keyword evidence="3" id="KW-1185">Reference proteome</keyword>
<keyword evidence="1" id="KW-0472">Membrane</keyword>
<evidence type="ECO:0000256" key="1">
    <source>
        <dbReference type="SAM" id="Phobius"/>
    </source>
</evidence>
<sequence length="188" mass="21542">MTSVVPNIRAEKSGNRNRDDLRVMIAGTLFCIFMILMQPFVFRVYDYFWADRPFITATVEIVHVEGSDIPMINYDADATQLVSGTWIASIYEVHDGEATRITSRRGPGSYHNRMDEPRLWTWAAFFDNEQDVSTPDVPNDVFMVCVRYDVEASDSGVSDQTPKFCSRPYDPNDPFLVLEELLLAEEPR</sequence>
<accession>A0A191VYD6</accession>
<reference evidence="2 3" key="1">
    <citation type="journal article" date="2016" name="Curr. Microbiol.">
        <title>Characterization and Complete Genome Sequences of Three N4-Like Roseobacter Phages Isolated from the South China Sea.</title>
        <authorList>
            <person name="Li B."/>
            <person name="Zhang S."/>
            <person name="Long L."/>
            <person name="Huang S."/>
        </authorList>
    </citation>
    <scope>NUCLEOTIDE SEQUENCE [LARGE SCALE GENOMIC DNA]</scope>
</reference>
<feature type="transmembrane region" description="Helical" evidence="1">
    <location>
        <begin position="21"/>
        <end position="42"/>
    </location>
</feature>
<organism evidence="2 3">
    <name type="scientific">Dinoroseobacter phage DS-1410Ws-06</name>
    <dbReference type="NCBI Taxonomy" id="1815983"/>
    <lineage>
        <taxon>Viruses</taxon>
        <taxon>Duplodnaviria</taxon>
        <taxon>Heunggongvirae</taxon>
        <taxon>Uroviricota</taxon>
        <taxon>Caudoviricetes</taxon>
        <taxon>Schitoviridae</taxon>
        <taxon>Rhodovirinae</taxon>
        <taxon>Sanyabayvirus</taxon>
        <taxon>Sanyabayvirus DS1410Ws06</taxon>
    </lineage>
</organism>
<protein>
    <submittedName>
        <fullName evidence="2">Uncharacterized protein</fullName>
    </submittedName>
</protein>